<dbReference type="PANTHER" id="PTHR15910">
    <property type="entry name" value="ARCHAEMETZINCIN"/>
    <property type="match status" value="1"/>
</dbReference>
<keyword evidence="4" id="KW-0378">Hydrolase</keyword>
<evidence type="ECO:0000256" key="1">
    <source>
        <dbReference type="ARBA" id="ARBA00001947"/>
    </source>
</evidence>
<keyword evidence="5" id="KW-0862">Zinc</keyword>
<dbReference type="PANTHER" id="PTHR15910:SF1">
    <property type="entry name" value="ARCHAEMETZINCIN-2"/>
    <property type="match status" value="1"/>
</dbReference>
<dbReference type="CDD" id="cd11375">
    <property type="entry name" value="Peptidase_M54"/>
    <property type="match status" value="1"/>
</dbReference>
<comment type="caution">
    <text evidence="8">The sequence shown here is derived from an EMBL/GenBank/DDBJ whole genome shotgun (WGS) entry which is preliminary data.</text>
</comment>
<evidence type="ECO:0008006" key="10">
    <source>
        <dbReference type="Google" id="ProtNLM"/>
    </source>
</evidence>
<protein>
    <recommendedName>
        <fullName evidence="10">Archaemetzincin-2</fullName>
    </recommendedName>
</protein>
<evidence type="ECO:0000313" key="9">
    <source>
        <dbReference type="Proteomes" id="UP001303160"/>
    </source>
</evidence>
<evidence type="ECO:0000256" key="6">
    <source>
        <dbReference type="ARBA" id="ARBA00023049"/>
    </source>
</evidence>
<reference evidence="8" key="2">
    <citation type="submission" date="2023-05" db="EMBL/GenBank/DDBJ databases">
        <authorList>
            <consortium name="Lawrence Berkeley National Laboratory"/>
            <person name="Steindorff A."/>
            <person name="Hensen N."/>
            <person name="Bonometti L."/>
            <person name="Westerberg I."/>
            <person name="Brannstrom I.O."/>
            <person name="Guillou S."/>
            <person name="Cros-Aarteil S."/>
            <person name="Calhoun S."/>
            <person name="Haridas S."/>
            <person name="Kuo A."/>
            <person name="Mondo S."/>
            <person name="Pangilinan J."/>
            <person name="Riley R."/>
            <person name="Labutti K."/>
            <person name="Andreopoulos B."/>
            <person name="Lipzen A."/>
            <person name="Chen C."/>
            <person name="Yanf M."/>
            <person name="Daum C."/>
            <person name="Ng V."/>
            <person name="Clum A."/>
            <person name="Ohm R."/>
            <person name="Martin F."/>
            <person name="Silar P."/>
            <person name="Natvig D."/>
            <person name="Lalanne C."/>
            <person name="Gautier V."/>
            <person name="Ament-Velasquez S.L."/>
            <person name="Kruys A."/>
            <person name="Hutchinson M.I."/>
            <person name="Powell A.J."/>
            <person name="Barry K."/>
            <person name="Miller A.N."/>
            <person name="Grigoriev I.V."/>
            <person name="Debuchy R."/>
            <person name="Gladieux P."/>
            <person name="Thoren M.H."/>
            <person name="Johannesson H."/>
        </authorList>
    </citation>
    <scope>NUCLEOTIDE SEQUENCE</scope>
    <source>
        <strain evidence="8">CBS 315.58</strain>
    </source>
</reference>
<feature type="region of interest" description="Disordered" evidence="7">
    <location>
        <begin position="448"/>
        <end position="467"/>
    </location>
</feature>
<keyword evidence="2" id="KW-0645">Protease</keyword>
<evidence type="ECO:0000256" key="7">
    <source>
        <dbReference type="SAM" id="MobiDB-lite"/>
    </source>
</evidence>
<keyword evidence="6" id="KW-0482">Metalloprotease</keyword>
<dbReference type="Proteomes" id="UP001303160">
    <property type="component" value="Unassembled WGS sequence"/>
</dbReference>
<evidence type="ECO:0000256" key="3">
    <source>
        <dbReference type="ARBA" id="ARBA00022723"/>
    </source>
</evidence>
<dbReference type="AlphaFoldDB" id="A0AAN6XKL6"/>
<dbReference type="GO" id="GO:0046872">
    <property type="term" value="F:metal ion binding"/>
    <property type="evidence" value="ECO:0007669"/>
    <property type="project" value="UniProtKB-KW"/>
</dbReference>
<name>A0AAN6XKL6_9PEZI</name>
<dbReference type="GO" id="GO:0008237">
    <property type="term" value="F:metallopeptidase activity"/>
    <property type="evidence" value="ECO:0007669"/>
    <property type="project" value="UniProtKB-KW"/>
</dbReference>
<evidence type="ECO:0000256" key="2">
    <source>
        <dbReference type="ARBA" id="ARBA00022670"/>
    </source>
</evidence>
<dbReference type="GO" id="GO:0006508">
    <property type="term" value="P:proteolysis"/>
    <property type="evidence" value="ECO:0007669"/>
    <property type="project" value="UniProtKB-KW"/>
</dbReference>
<comment type="cofactor">
    <cofactor evidence="1">
        <name>Zn(2+)</name>
        <dbReference type="ChEBI" id="CHEBI:29105"/>
    </cofactor>
</comment>
<dbReference type="InterPro" id="IPR024079">
    <property type="entry name" value="MetalloPept_cat_dom_sf"/>
</dbReference>
<evidence type="ECO:0000256" key="5">
    <source>
        <dbReference type="ARBA" id="ARBA00022833"/>
    </source>
</evidence>
<sequence length="467" mass="51933">MAPCKHANLFLDVSPNAAEAGFARPPATKRRAATYPVPSRVQSDTAEKEAHRLAGTFPGPLVLPDDLLSVYPKDPDSGQTVGLWSRSKHRNRLNTNTPNTIHVAAPPSYSSKMKHVKNWIIPLTATEGEQDVTPPKPKDLADYLAAYYHPLPVRQTPHLSWVPWEQKPGSAKDDRYIGLQQDQNVTRIRTRPCPDGAYERQLNLSDILDALLHMVETIRPRYALVMMLHHDLYEDEEDDFCCGRAYGGSRVSVVTSSRYHPGLDHHQGIERAHMWPASHCVNFVNRMCGIRPSKSKKRKAVGPDDGVSGDGKGTAIRAAVDASTAAPPPEKDLAGLWFGRTALTISHELGHCFCLGHCNYYACAMQGTAGIVEDVRQPPYLCPVCLEKVMSGFLEVPEYARIGRDALVLQRYEKLYEFCTDKKRAGVKMFAGYGAWLEKRIDALKASEEKKEEKNSASCIDLTNDSE</sequence>
<dbReference type="Pfam" id="PF07998">
    <property type="entry name" value="Peptidase_M54"/>
    <property type="match status" value="1"/>
</dbReference>
<reference evidence="8" key="1">
    <citation type="journal article" date="2023" name="Mol. Phylogenet. Evol.">
        <title>Genome-scale phylogeny and comparative genomics of the fungal order Sordariales.</title>
        <authorList>
            <person name="Hensen N."/>
            <person name="Bonometti L."/>
            <person name="Westerberg I."/>
            <person name="Brannstrom I.O."/>
            <person name="Guillou S."/>
            <person name="Cros-Aarteil S."/>
            <person name="Calhoun S."/>
            <person name="Haridas S."/>
            <person name="Kuo A."/>
            <person name="Mondo S."/>
            <person name="Pangilinan J."/>
            <person name="Riley R."/>
            <person name="LaButti K."/>
            <person name="Andreopoulos B."/>
            <person name="Lipzen A."/>
            <person name="Chen C."/>
            <person name="Yan M."/>
            <person name="Daum C."/>
            <person name="Ng V."/>
            <person name="Clum A."/>
            <person name="Steindorff A."/>
            <person name="Ohm R.A."/>
            <person name="Martin F."/>
            <person name="Silar P."/>
            <person name="Natvig D.O."/>
            <person name="Lalanne C."/>
            <person name="Gautier V."/>
            <person name="Ament-Velasquez S.L."/>
            <person name="Kruys A."/>
            <person name="Hutchinson M.I."/>
            <person name="Powell A.J."/>
            <person name="Barry K."/>
            <person name="Miller A.N."/>
            <person name="Grigoriev I.V."/>
            <person name="Debuchy R."/>
            <person name="Gladieux P."/>
            <person name="Hiltunen Thoren M."/>
            <person name="Johannesson H."/>
        </authorList>
    </citation>
    <scope>NUCLEOTIDE SEQUENCE</scope>
    <source>
        <strain evidence="8">CBS 315.58</strain>
    </source>
</reference>
<keyword evidence="9" id="KW-1185">Reference proteome</keyword>
<dbReference type="SUPFAM" id="SSF55486">
    <property type="entry name" value="Metalloproteases ('zincins'), catalytic domain"/>
    <property type="match status" value="1"/>
</dbReference>
<evidence type="ECO:0000313" key="8">
    <source>
        <dbReference type="EMBL" id="KAK4202354.1"/>
    </source>
</evidence>
<dbReference type="EMBL" id="MU863898">
    <property type="protein sequence ID" value="KAK4202354.1"/>
    <property type="molecule type" value="Genomic_DNA"/>
</dbReference>
<gene>
    <name evidence="8" type="ORF">QBC40DRAFT_43692</name>
</gene>
<accession>A0AAN6XKL6</accession>
<dbReference type="InterPro" id="IPR012962">
    <property type="entry name" value="Pept_M54_archaemetzincn"/>
</dbReference>
<organism evidence="8 9">
    <name type="scientific">Triangularia verruculosa</name>
    <dbReference type="NCBI Taxonomy" id="2587418"/>
    <lineage>
        <taxon>Eukaryota</taxon>
        <taxon>Fungi</taxon>
        <taxon>Dikarya</taxon>
        <taxon>Ascomycota</taxon>
        <taxon>Pezizomycotina</taxon>
        <taxon>Sordariomycetes</taxon>
        <taxon>Sordariomycetidae</taxon>
        <taxon>Sordariales</taxon>
        <taxon>Podosporaceae</taxon>
        <taxon>Triangularia</taxon>
    </lineage>
</organism>
<keyword evidence="3" id="KW-0479">Metal-binding</keyword>
<dbReference type="Gene3D" id="3.40.390.10">
    <property type="entry name" value="Collagenase (Catalytic Domain)"/>
    <property type="match status" value="1"/>
</dbReference>
<evidence type="ECO:0000256" key="4">
    <source>
        <dbReference type="ARBA" id="ARBA00022801"/>
    </source>
</evidence>
<proteinExistence type="predicted"/>